<evidence type="ECO:0000256" key="1">
    <source>
        <dbReference type="ARBA" id="ARBA00004123"/>
    </source>
</evidence>
<dbReference type="KEGG" id="crb:17874181"/>
<feature type="non-terminal residue" evidence="9">
    <location>
        <position position="256"/>
    </location>
</feature>
<name>R0ET64_9BRAS</name>
<dbReference type="PANTHER" id="PTHR36562:SF5">
    <property type="entry name" value="SERINE_ARGININE REPETITIVE MATRIX 2"/>
    <property type="match status" value="1"/>
</dbReference>
<dbReference type="GO" id="GO:0008380">
    <property type="term" value="P:RNA splicing"/>
    <property type="evidence" value="ECO:0007669"/>
    <property type="project" value="UniProtKB-KW"/>
</dbReference>
<sequence>MYNGIGLQTARGSGTNGYVQTNKFLVRPRTGGKPVGKGFEDDQGTAGLSKKPNKAILEHDRKRQIHLKLAILEDKLADQGYSDAEIAQKLEEARLNLEAAAAANEETGGTGDSKISDTQTHQVAARKEKQMEAFRAALGLPDQQQVAEEGIIDDEPAAEAYEGRLKERREHSFLDRDSGRKKLDEEINEKDVKVKESKKQRGDDDMEKVKRHKKKDSKKRRHSESSEESDEHGRDRRRRSKKKAKGRKQESDSESD</sequence>
<accession>R0ET64</accession>
<keyword evidence="10" id="KW-1185">Reference proteome</keyword>
<reference evidence="10" key="1">
    <citation type="journal article" date="2013" name="Nat. Genet.">
        <title>The Capsella rubella genome and the genomic consequences of rapid mating system evolution.</title>
        <authorList>
            <person name="Slotte T."/>
            <person name="Hazzouri K.M."/>
            <person name="Agren J.A."/>
            <person name="Koenig D."/>
            <person name="Maumus F."/>
            <person name="Guo Y.L."/>
            <person name="Steige K."/>
            <person name="Platts A.E."/>
            <person name="Escobar J.S."/>
            <person name="Newman L.K."/>
            <person name="Wang W."/>
            <person name="Mandakova T."/>
            <person name="Vello E."/>
            <person name="Smith L.M."/>
            <person name="Henz S.R."/>
            <person name="Steffen J."/>
            <person name="Takuno S."/>
            <person name="Brandvain Y."/>
            <person name="Coop G."/>
            <person name="Andolfatto P."/>
            <person name="Hu T.T."/>
            <person name="Blanchette M."/>
            <person name="Clark R.M."/>
            <person name="Quesneville H."/>
            <person name="Nordborg M."/>
            <person name="Gaut B.S."/>
            <person name="Lysak M.A."/>
            <person name="Jenkins J."/>
            <person name="Grimwood J."/>
            <person name="Chapman J."/>
            <person name="Prochnik S."/>
            <person name="Shu S."/>
            <person name="Rokhsar D."/>
            <person name="Schmutz J."/>
            <person name="Weigel D."/>
            <person name="Wright S.I."/>
        </authorList>
    </citation>
    <scope>NUCLEOTIDE SEQUENCE [LARGE SCALE GENOMIC DNA]</scope>
    <source>
        <strain evidence="10">cv. Monte Gargano</strain>
    </source>
</reference>
<feature type="compositionally biased region" description="Basic residues" evidence="7">
    <location>
        <begin position="235"/>
        <end position="246"/>
    </location>
</feature>
<dbReference type="AlphaFoldDB" id="R0ET64"/>
<comment type="subcellular location">
    <subcellularLocation>
        <location evidence="1">Nucleus</location>
    </subcellularLocation>
</comment>
<feature type="region of interest" description="Disordered" evidence="7">
    <location>
        <begin position="29"/>
        <end position="50"/>
    </location>
</feature>
<dbReference type="InterPro" id="IPR051372">
    <property type="entry name" value="CWC21"/>
</dbReference>
<comment type="similarity">
    <text evidence="2">Belongs to the CWC21 family.</text>
</comment>
<feature type="compositionally biased region" description="Basic residues" evidence="7">
    <location>
        <begin position="209"/>
        <end position="222"/>
    </location>
</feature>
<keyword evidence="5" id="KW-0508">mRNA splicing</keyword>
<evidence type="ECO:0000256" key="6">
    <source>
        <dbReference type="ARBA" id="ARBA00023242"/>
    </source>
</evidence>
<dbReference type="PANTHER" id="PTHR36562">
    <property type="entry name" value="SERINE/ARGININE REPETITIVE MATRIX 2"/>
    <property type="match status" value="1"/>
</dbReference>
<feature type="domain" description="CWF21" evidence="8">
    <location>
        <begin position="57"/>
        <end position="102"/>
    </location>
</feature>
<dbReference type="SMART" id="SM01115">
    <property type="entry name" value="cwf21"/>
    <property type="match status" value="1"/>
</dbReference>
<dbReference type="GO" id="GO:0005681">
    <property type="term" value="C:spliceosomal complex"/>
    <property type="evidence" value="ECO:0007669"/>
    <property type="project" value="UniProtKB-KW"/>
</dbReference>
<evidence type="ECO:0000256" key="5">
    <source>
        <dbReference type="ARBA" id="ARBA00023187"/>
    </source>
</evidence>
<dbReference type="eggNOG" id="KOG1869">
    <property type="taxonomic scope" value="Eukaryota"/>
</dbReference>
<feature type="region of interest" description="Disordered" evidence="7">
    <location>
        <begin position="102"/>
        <end position="256"/>
    </location>
</feature>
<evidence type="ECO:0000256" key="4">
    <source>
        <dbReference type="ARBA" id="ARBA00022728"/>
    </source>
</evidence>
<keyword evidence="6" id="KW-0539">Nucleus</keyword>
<evidence type="ECO:0000313" key="9">
    <source>
        <dbReference type="EMBL" id="EOA11946.1"/>
    </source>
</evidence>
<dbReference type="Proteomes" id="UP000029121">
    <property type="component" value="Unassembled WGS sequence"/>
</dbReference>
<protein>
    <recommendedName>
        <fullName evidence="8">CWF21 domain-containing protein</fullName>
    </recommendedName>
</protein>
<dbReference type="InterPro" id="IPR013170">
    <property type="entry name" value="mRNA_splic_Cwf21_dom"/>
</dbReference>
<dbReference type="STRING" id="81985.R0ET64"/>
<evidence type="ECO:0000259" key="8">
    <source>
        <dbReference type="SMART" id="SM01115"/>
    </source>
</evidence>
<keyword evidence="3" id="KW-0507">mRNA processing</keyword>
<proteinExistence type="inferred from homology"/>
<dbReference type="EMBL" id="KB871118">
    <property type="protein sequence ID" value="EOA11946.1"/>
    <property type="molecule type" value="Genomic_DNA"/>
</dbReference>
<evidence type="ECO:0000256" key="2">
    <source>
        <dbReference type="ARBA" id="ARBA00005954"/>
    </source>
</evidence>
<dbReference type="OrthoDB" id="1111094at2759"/>
<evidence type="ECO:0000256" key="3">
    <source>
        <dbReference type="ARBA" id="ARBA00022664"/>
    </source>
</evidence>
<gene>
    <name evidence="9" type="ORF">CARUB_v10016529mg</name>
</gene>
<feature type="compositionally biased region" description="Basic and acidic residues" evidence="7">
    <location>
        <begin position="247"/>
        <end position="256"/>
    </location>
</feature>
<keyword evidence="4" id="KW-0747">Spliceosome</keyword>
<dbReference type="CDD" id="cd21372">
    <property type="entry name" value="cwf21_CWC21-like"/>
    <property type="match status" value="1"/>
</dbReference>
<evidence type="ECO:0000256" key="7">
    <source>
        <dbReference type="SAM" id="MobiDB-lite"/>
    </source>
</evidence>
<organism evidence="9 10">
    <name type="scientific">Capsella rubella</name>
    <dbReference type="NCBI Taxonomy" id="81985"/>
    <lineage>
        <taxon>Eukaryota</taxon>
        <taxon>Viridiplantae</taxon>
        <taxon>Streptophyta</taxon>
        <taxon>Embryophyta</taxon>
        <taxon>Tracheophyta</taxon>
        <taxon>Spermatophyta</taxon>
        <taxon>Magnoliopsida</taxon>
        <taxon>eudicotyledons</taxon>
        <taxon>Gunneridae</taxon>
        <taxon>Pentapetalae</taxon>
        <taxon>rosids</taxon>
        <taxon>malvids</taxon>
        <taxon>Brassicales</taxon>
        <taxon>Brassicaceae</taxon>
        <taxon>Camelineae</taxon>
        <taxon>Capsella</taxon>
    </lineage>
</organism>
<feature type="compositionally biased region" description="Basic and acidic residues" evidence="7">
    <location>
        <begin position="161"/>
        <end position="203"/>
    </location>
</feature>
<dbReference type="GO" id="GO:0006397">
    <property type="term" value="P:mRNA processing"/>
    <property type="evidence" value="ECO:0007669"/>
    <property type="project" value="UniProtKB-KW"/>
</dbReference>
<evidence type="ECO:0000313" key="10">
    <source>
        <dbReference type="Proteomes" id="UP000029121"/>
    </source>
</evidence>
<dbReference type="Pfam" id="PF08312">
    <property type="entry name" value="cwf21"/>
    <property type="match status" value="1"/>
</dbReference>